<evidence type="ECO:0000256" key="3">
    <source>
        <dbReference type="SAM" id="Phobius"/>
    </source>
</evidence>
<feature type="domain" description="HTH tetR-type" evidence="4">
    <location>
        <begin position="20"/>
        <end position="80"/>
    </location>
</feature>
<dbReference type="Gene3D" id="1.10.357.10">
    <property type="entry name" value="Tetracycline Repressor, domain 2"/>
    <property type="match status" value="1"/>
</dbReference>
<proteinExistence type="predicted"/>
<comment type="caution">
    <text evidence="5">The sequence shown here is derived from an EMBL/GenBank/DDBJ whole genome shotgun (WGS) entry which is preliminary data.</text>
</comment>
<keyword evidence="1 2" id="KW-0238">DNA-binding</keyword>
<dbReference type="InterPro" id="IPR009057">
    <property type="entry name" value="Homeodomain-like_sf"/>
</dbReference>
<feature type="transmembrane region" description="Helical" evidence="3">
    <location>
        <begin position="173"/>
        <end position="191"/>
    </location>
</feature>
<protein>
    <submittedName>
        <fullName evidence="5">TetR family transcriptional regulator</fullName>
    </submittedName>
</protein>
<dbReference type="InterPro" id="IPR001647">
    <property type="entry name" value="HTH_TetR"/>
</dbReference>
<dbReference type="GO" id="GO:0003677">
    <property type="term" value="F:DNA binding"/>
    <property type="evidence" value="ECO:0007669"/>
    <property type="project" value="UniProtKB-UniRule"/>
</dbReference>
<name>A0A917B3V1_HALAA</name>
<dbReference type="Pfam" id="PF00440">
    <property type="entry name" value="TetR_N"/>
    <property type="match status" value="1"/>
</dbReference>
<dbReference type="PRINTS" id="PR00455">
    <property type="entry name" value="HTHTETR"/>
</dbReference>
<dbReference type="InterPro" id="IPR036271">
    <property type="entry name" value="Tet_transcr_reg_TetR-rel_C_sf"/>
</dbReference>
<reference evidence="5" key="2">
    <citation type="submission" date="2020-09" db="EMBL/GenBank/DDBJ databases">
        <authorList>
            <person name="Sun Q."/>
            <person name="Zhou Y."/>
        </authorList>
    </citation>
    <scope>NUCLEOTIDE SEQUENCE</scope>
    <source>
        <strain evidence="5">CGMCC 1.12153</strain>
    </source>
</reference>
<dbReference type="InterPro" id="IPR050109">
    <property type="entry name" value="HTH-type_TetR-like_transc_reg"/>
</dbReference>
<dbReference type="Proteomes" id="UP000660110">
    <property type="component" value="Unassembled WGS sequence"/>
</dbReference>
<dbReference type="AlphaFoldDB" id="A0A917B3V1"/>
<keyword evidence="3" id="KW-0812">Transmembrane</keyword>
<dbReference type="PROSITE" id="PS50977">
    <property type="entry name" value="HTH_TETR_2"/>
    <property type="match status" value="1"/>
</dbReference>
<accession>A0A917B3V1</accession>
<dbReference type="PANTHER" id="PTHR30055">
    <property type="entry name" value="HTH-TYPE TRANSCRIPTIONAL REGULATOR RUTR"/>
    <property type="match status" value="1"/>
</dbReference>
<dbReference type="PANTHER" id="PTHR30055:SF222">
    <property type="entry name" value="REGULATORY PROTEIN"/>
    <property type="match status" value="1"/>
</dbReference>
<gene>
    <name evidence="5" type="ORF">GCM10010954_18470</name>
</gene>
<sequence>MTKDFNDLLQLLEEDEQKKTPKQAQILKAAVEIFAEKGYASSSTSEIAARAGVAEGTIFRHYKTKKDLLISIVTPVMVKFTLPIFASHFTNQVFEEHPDNFEEFLSNIMKNRYNFVKENRPLVQIMLQEMAFHEELKEQFQKVFIEEVYPRFDRVIHHYKKEDKLVDFPAPSIIRMVMTTMIGFILTRFIISPQLDWDDEKEMERTIHFIMHGLSPKT</sequence>
<evidence type="ECO:0000256" key="1">
    <source>
        <dbReference type="ARBA" id="ARBA00023125"/>
    </source>
</evidence>
<organism evidence="5 6">
    <name type="scientific">Halobacillus andaensis</name>
    <dbReference type="NCBI Taxonomy" id="1176239"/>
    <lineage>
        <taxon>Bacteria</taxon>
        <taxon>Bacillati</taxon>
        <taxon>Bacillota</taxon>
        <taxon>Bacilli</taxon>
        <taxon>Bacillales</taxon>
        <taxon>Bacillaceae</taxon>
        <taxon>Halobacillus</taxon>
    </lineage>
</organism>
<reference evidence="5" key="1">
    <citation type="journal article" date="2014" name="Int. J. Syst. Evol. Microbiol.">
        <title>Complete genome sequence of Corynebacterium casei LMG S-19264T (=DSM 44701T), isolated from a smear-ripened cheese.</title>
        <authorList>
            <consortium name="US DOE Joint Genome Institute (JGI-PGF)"/>
            <person name="Walter F."/>
            <person name="Albersmeier A."/>
            <person name="Kalinowski J."/>
            <person name="Ruckert C."/>
        </authorList>
    </citation>
    <scope>NUCLEOTIDE SEQUENCE</scope>
    <source>
        <strain evidence="5">CGMCC 1.12153</strain>
    </source>
</reference>
<dbReference type="SUPFAM" id="SSF46689">
    <property type="entry name" value="Homeodomain-like"/>
    <property type="match status" value="1"/>
</dbReference>
<evidence type="ECO:0000313" key="6">
    <source>
        <dbReference type="Proteomes" id="UP000660110"/>
    </source>
</evidence>
<dbReference type="GO" id="GO:0006355">
    <property type="term" value="P:regulation of DNA-templated transcription"/>
    <property type="evidence" value="ECO:0007669"/>
    <property type="project" value="UniProtKB-ARBA"/>
</dbReference>
<keyword evidence="6" id="KW-1185">Reference proteome</keyword>
<feature type="DNA-binding region" description="H-T-H motif" evidence="2">
    <location>
        <begin position="43"/>
        <end position="62"/>
    </location>
</feature>
<feature type="transmembrane region" description="Helical" evidence="3">
    <location>
        <begin position="68"/>
        <end position="86"/>
    </location>
</feature>
<keyword evidence="3" id="KW-0472">Membrane</keyword>
<keyword evidence="3" id="KW-1133">Transmembrane helix</keyword>
<evidence type="ECO:0000256" key="2">
    <source>
        <dbReference type="PROSITE-ProRule" id="PRU00335"/>
    </source>
</evidence>
<dbReference type="EMBL" id="BMEL01000002">
    <property type="protein sequence ID" value="GGF20022.1"/>
    <property type="molecule type" value="Genomic_DNA"/>
</dbReference>
<dbReference type="RefSeq" id="WP_188377199.1">
    <property type="nucleotide sequence ID" value="NZ_BMEL01000002.1"/>
</dbReference>
<evidence type="ECO:0000313" key="5">
    <source>
        <dbReference type="EMBL" id="GGF20022.1"/>
    </source>
</evidence>
<dbReference type="SUPFAM" id="SSF48498">
    <property type="entry name" value="Tetracyclin repressor-like, C-terminal domain"/>
    <property type="match status" value="1"/>
</dbReference>
<evidence type="ECO:0000259" key="4">
    <source>
        <dbReference type="PROSITE" id="PS50977"/>
    </source>
</evidence>